<dbReference type="PROSITE" id="PS50003">
    <property type="entry name" value="PH_DOMAIN"/>
    <property type="match status" value="1"/>
</dbReference>
<name>A0A9P7BG11_9ASCO</name>
<feature type="domain" description="VASt" evidence="7">
    <location>
        <begin position="785"/>
        <end position="948"/>
    </location>
</feature>
<evidence type="ECO:0000313" key="8">
    <source>
        <dbReference type="EMBL" id="KAG0691217.1"/>
    </source>
</evidence>
<sequence length="1221" mass="142198">MEKIKPIESIQSTKSTSDYVAERLVRLVSVGLKEATMDSPSFRASLNFMHISILKCSHQIEKSIGILQKYSIAWNNFSQVKIELENLFDPYINDNQFISNDISKPCIKKYIEGQKLIFETSLMLLKIDNNQYSSIEQILTIEIPNYLEIRRNFEKIQNKYDVISAKFMQLPKNYDPINTREDSLQLFEIRKQYIHISMNLWICIKQLESKISKSVTDFSNSFWNSFDNRNLNYGSKLSNAIGLTNLVEEIKQLNKSADLKYSSSILLLKDLNRAKINSEDGAIKMYTPSLNINDFDSTNLINENLYLENEKNLNEKHGWVFFKSNKLNGNKGEVWIKRWLFVKNGVFGFLSISQDGQYVQESDKIGVLLANIKYYPLEDRKFCFQINSKLTNLIIQVETLIELKSWLTVFANVTKISINEKLDCASNRFSPCLNILKLVPIVSKDLELIDVIKIDPKIEKTSNLIELQLSNLKFNLSINPPLKTSMTEKISMSHLYLSSSTIPSATTANFWGYVNWGLYFVLDDEIKEIILKNNKNLSPKSLINLRYPDFYPENLRVADAELRSIFEICINDNELTLLRFNASWSPNSQQNIFCALYITTNSFYVYSHTCGLISILPIPLTNFLDTDIIEKSNGDSILKIYFISGMTIKMQLYDDDIYSIKSQFNFILESLKSLNLNLNSNSNDLQFILSSLINIKQLYKKMRIEKYNNDSNTNSNNSSNSNSNNLSLNSKNLNKLRGIKLEYPTGEVLNKNKNNDNNSNILTTTTTTNGISDIDSENKINYTPEMGLLLIKKVEIPSKALFHILFGDESFLLQCTLPLSSSIFKEVNSKHSLWRCDSKQKLTRVVWNPVFKVPCAKQSIERIVNNKYYNILQETPYLRFVFGINRKIFMRFVIYNLDSRSCKLMVYYSLGNGNNMLNWFSRKVIHQIMIFRMEALENRINEAVKLLGNDNRKIAFAIKTYGSITKYDSNLATKDELSFDDSISFIPLQLFSSFYYEKMNFEIERMIFKLIKMITIIIKSIIKYFNMNMILVFLFGFSILFNIILIGRTSKSYFRERNIDKHMKSLIGDHYLMERSISINEINEMINPNSTNLSFLNYGSDCYWKFLENENLNCINKYSRIEKNDELINIYELHNLEGEREISLSQKLSGLRIERNKLLTKLNLLNYIEKEFILKEWKDWISSEISNCEKVKELYPDSYLTIKDYCIETEKEMIYLYENLL</sequence>
<keyword evidence="2 5" id="KW-0812">Transmembrane</keyword>
<evidence type="ECO:0000256" key="2">
    <source>
        <dbReference type="ARBA" id="ARBA00022692"/>
    </source>
</evidence>
<evidence type="ECO:0000256" key="1">
    <source>
        <dbReference type="ARBA" id="ARBA00004370"/>
    </source>
</evidence>
<evidence type="ECO:0000313" key="9">
    <source>
        <dbReference type="Proteomes" id="UP000697127"/>
    </source>
</evidence>
<accession>A0A9P7BG11</accession>
<keyword evidence="9" id="KW-1185">Reference proteome</keyword>
<dbReference type="Proteomes" id="UP000697127">
    <property type="component" value="Unassembled WGS sequence"/>
</dbReference>
<dbReference type="InterPro" id="IPR001849">
    <property type="entry name" value="PH_domain"/>
</dbReference>
<feature type="domain" description="PH" evidence="6">
    <location>
        <begin position="313"/>
        <end position="415"/>
    </location>
</feature>
<keyword evidence="3 5" id="KW-1133">Transmembrane helix</keyword>
<proteinExistence type="predicted"/>
<dbReference type="PANTHER" id="PTHR14248">
    <property type="entry name" value="CYCLIN Y, ISOFORM A"/>
    <property type="match status" value="1"/>
</dbReference>
<dbReference type="Gene3D" id="2.30.29.30">
    <property type="entry name" value="Pleckstrin-homology domain (PH domain)/Phosphotyrosine-binding domain (PTB)"/>
    <property type="match status" value="1"/>
</dbReference>
<dbReference type="InterPro" id="IPR011993">
    <property type="entry name" value="PH-like_dom_sf"/>
</dbReference>
<dbReference type="AlphaFoldDB" id="A0A9P7BG11"/>
<reference evidence="8" key="1">
    <citation type="submission" date="2020-11" db="EMBL/GenBank/DDBJ databases">
        <title>Kefir isolates.</title>
        <authorList>
            <person name="Marcisauskas S."/>
            <person name="Kim Y."/>
            <person name="Blasche S."/>
        </authorList>
    </citation>
    <scope>NUCLEOTIDE SEQUENCE</scope>
    <source>
        <strain evidence="8">Olga-1</strain>
    </source>
</reference>
<dbReference type="SUPFAM" id="SSF103657">
    <property type="entry name" value="BAR/IMD domain-like"/>
    <property type="match status" value="1"/>
</dbReference>
<gene>
    <name evidence="8" type="primary">SIP3</name>
    <name evidence="8" type="ORF">C6P40_004029</name>
</gene>
<feature type="transmembrane region" description="Helical" evidence="5">
    <location>
        <begin position="1024"/>
        <end position="1047"/>
    </location>
</feature>
<dbReference type="Gene3D" id="1.20.1270.60">
    <property type="entry name" value="Arfaptin homology (AH) domain/BAR domain"/>
    <property type="match status" value="1"/>
</dbReference>
<dbReference type="GO" id="GO:0005737">
    <property type="term" value="C:cytoplasm"/>
    <property type="evidence" value="ECO:0007669"/>
    <property type="project" value="InterPro"/>
</dbReference>
<dbReference type="InterPro" id="IPR031968">
    <property type="entry name" value="VASt"/>
</dbReference>
<dbReference type="Pfam" id="PF16746">
    <property type="entry name" value="BAR_3"/>
    <property type="match status" value="1"/>
</dbReference>
<organism evidence="8 9">
    <name type="scientific">Pichia californica</name>
    <dbReference type="NCBI Taxonomy" id="460514"/>
    <lineage>
        <taxon>Eukaryota</taxon>
        <taxon>Fungi</taxon>
        <taxon>Dikarya</taxon>
        <taxon>Ascomycota</taxon>
        <taxon>Saccharomycotina</taxon>
        <taxon>Pichiomycetes</taxon>
        <taxon>Pichiales</taxon>
        <taxon>Pichiaceae</taxon>
        <taxon>Pichia</taxon>
    </lineage>
</organism>
<dbReference type="InterPro" id="IPR004148">
    <property type="entry name" value="BAR_dom"/>
</dbReference>
<evidence type="ECO:0000259" key="6">
    <source>
        <dbReference type="PROSITE" id="PS50003"/>
    </source>
</evidence>
<keyword evidence="4 5" id="KW-0472">Membrane</keyword>
<dbReference type="CDD" id="cd13280">
    <property type="entry name" value="PH_SIP3"/>
    <property type="match status" value="1"/>
</dbReference>
<dbReference type="InterPro" id="IPR027267">
    <property type="entry name" value="AH/BAR_dom_sf"/>
</dbReference>
<evidence type="ECO:0000256" key="4">
    <source>
        <dbReference type="ARBA" id="ARBA00023136"/>
    </source>
</evidence>
<comment type="subcellular location">
    <subcellularLocation>
        <location evidence="1">Membrane</location>
    </subcellularLocation>
</comment>
<dbReference type="SMART" id="SM00233">
    <property type="entry name" value="PH"/>
    <property type="match status" value="1"/>
</dbReference>
<dbReference type="PROSITE" id="PS51778">
    <property type="entry name" value="VAST"/>
    <property type="match status" value="1"/>
</dbReference>
<protein>
    <submittedName>
        <fullName evidence="8">SNF1-interacting protein</fullName>
    </submittedName>
</protein>
<evidence type="ECO:0000256" key="3">
    <source>
        <dbReference type="ARBA" id="ARBA00022989"/>
    </source>
</evidence>
<dbReference type="InterPro" id="IPR042067">
    <property type="entry name" value="Sip3_PH"/>
</dbReference>
<dbReference type="GO" id="GO:0016020">
    <property type="term" value="C:membrane"/>
    <property type="evidence" value="ECO:0007669"/>
    <property type="project" value="UniProtKB-SubCell"/>
</dbReference>
<comment type="caution">
    <text evidence="8">The sequence shown here is derived from an EMBL/GenBank/DDBJ whole genome shotgun (WGS) entry which is preliminary data.</text>
</comment>
<evidence type="ECO:0000259" key="7">
    <source>
        <dbReference type="PROSITE" id="PS51778"/>
    </source>
</evidence>
<dbReference type="SUPFAM" id="SSF50729">
    <property type="entry name" value="PH domain-like"/>
    <property type="match status" value="1"/>
</dbReference>
<dbReference type="Pfam" id="PF00169">
    <property type="entry name" value="PH"/>
    <property type="match status" value="1"/>
</dbReference>
<evidence type="ECO:0000256" key="5">
    <source>
        <dbReference type="SAM" id="Phobius"/>
    </source>
</evidence>
<dbReference type="EMBL" id="PUHW01000005">
    <property type="protein sequence ID" value="KAG0691217.1"/>
    <property type="molecule type" value="Genomic_DNA"/>
</dbReference>